<keyword evidence="2" id="KW-0378">Hydrolase</keyword>
<sequence length="159" mass="17173">MKHLPKHLRPRWRYLAVELEGWPDAAFSRGAFQRALWYAAGNLLGDPGSADADLRVFSFAFADGTGEAIVRARRGHVSEARAALACVTAVDGEAVRVAVRGVSGTVRAAEENYLGRASLSTGEEEVVFRNATRRAVARDGRIDIDVEGAYVGATRSDLD</sequence>
<evidence type="ECO:0000313" key="3">
    <source>
        <dbReference type="EMBL" id="GAA0643887.1"/>
    </source>
</evidence>
<dbReference type="GeneID" id="68572675"/>
<comment type="similarity">
    <text evidence="2">Belongs to the eukaryotic/archaeal RNase P protein component 2 family.</text>
</comment>
<dbReference type="AlphaFoldDB" id="A0AAV3SY18"/>
<organism evidence="3 4">
    <name type="scientific">Salarchaeum japonicum</name>
    <dbReference type="NCBI Taxonomy" id="555573"/>
    <lineage>
        <taxon>Archaea</taxon>
        <taxon>Methanobacteriati</taxon>
        <taxon>Methanobacteriota</taxon>
        <taxon>Stenosarchaea group</taxon>
        <taxon>Halobacteria</taxon>
        <taxon>Halobacteriales</taxon>
        <taxon>Halobacteriaceae</taxon>
    </lineage>
</organism>
<evidence type="ECO:0000313" key="4">
    <source>
        <dbReference type="Proteomes" id="UP001500194"/>
    </source>
</evidence>
<comment type="catalytic activity">
    <reaction evidence="2">
        <text>Endonucleolytic cleavage of RNA, removing 5'-extranucleotides from tRNA precursor.</text>
        <dbReference type="EC" id="3.1.26.5"/>
    </reaction>
</comment>
<dbReference type="GO" id="GO:0004526">
    <property type="term" value="F:ribonuclease P activity"/>
    <property type="evidence" value="ECO:0007669"/>
    <property type="project" value="UniProtKB-UniRule"/>
</dbReference>
<dbReference type="InterPro" id="IPR038085">
    <property type="entry name" value="Rnp2-like_sf"/>
</dbReference>
<keyword evidence="2" id="KW-0963">Cytoplasm</keyword>
<comment type="subunit">
    <text evidence="2">Consists of a catalytic RNA component and at least 4-5 protein subunits.</text>
</comment>
<dbReference type="Gene3D" id="3.30.70.3250">
    <property type="entry name" value="Ribonuclease P, Pop5 subunit"/>
    <property type="match status" value="1"/>
</dbReference>
<dbReference type="GO" id="GO:0030677">
    <property type="term" value="C:ribonuclease P complex"/>
    <property type="evidence" value="ECO:0007669"/>
    <property type="project" value="UniProtKB-UniRule"/>
</dbReference>
<name>A0AAV3SY18_9EURY</name>
<dbReference type="RefSeq" id="WP_227262063.1">
    <property type="nucleotide sequence ID" value="NZ_BAAADU010000002.1"/>
</dbReference>
<dbReference type="GO" id="GO:0005737">
    <property type="term" value="C:cytoplasm"/>
    <property type="evidence" value="ECO:0007669"/>
    <property type="project" value="UniProtKB-SubCell"/>
</dbReference>
<dbReference type="GO" id="GO:0001682">
    <property type="term" value="P:tRNA 5'-leader removal"/>
    <property type="evidence" value="ECO:0007669"/>
    <property type="project" value="UniProtKB-UniRule"/>
</dbReference>
<keyword evidence="2" id="KW-0255">Endonuclease</keyword>
<dbReference type="EC" id="3.1.26.5" evidence="2"/>
<protein>
    <recommendedName>
        <fullName evidence="2">Ribonuclease P protein component 2</fullName>
        <shortName evidence="2">RNase P component 2</shortName>
        <ecNumber evidence="2">3.1.26.5</ecNumber>
    </recommendedName>
    <alternativeName>
        <fullName evidence="2">Pop5</fullName>
    </alternativeName>
</protein>
<dbReference type="Proteomes" id="UP001500194">
    <property type="component" value="Unassembled WGS sequence"/>
</dbReference>
<reference evidence="3 4" key="1">
    <citation type="journal article" date="2019" name="Int. J. Syst. Evol. Microbiol.">
        <title>The Global Catalogue of Microorganisms (GCM) 10K type strain sequencing project: providing services to taxonomists for standard genome sequencing and annotation.</title>
        <authorList>
            <consortium name="The Broad Institute Genomics Platform"/>
            <consortium name="The Broad Institute Genome Sequencing Center for Infectious Disease"/>
            <person name="Wu L."/>
            <person name="Ma J."/>
        </authorList>
    </citation>
    <scope>NUCLEOTIDE SEQUENCE [LARGE SCALE GENOMIC DNA]</scope>
    <source>
        <strain evidence="3 4">JCM 16327</strain>
    </source>
</reference>
<evidence type="ECO:0000256" key="1">
    <source>
        <dbReference type="ARBA" id="ARBA00022694"/>
    </source>
</evidence>
<keyword evidence="1 2" id="KW-0819">tRNA processing</keyword>
<proteinExistence type="inferred from homology"/>
<gene>
    <name evidence="2" type="primary">rnp2</name>
    <name evidence="3" type="ORF">GCM10009019_02150</name>
</gene>
<dbReference type="PANTHER" id="PTHR15441">
    <property type="entry name" value="RIBONUCLEASE P PROTEIN SUBUNIT P14"/>
    <property type="match status" value="1"/>
</dbReference>
<dbReference type="HAMAP" id="MF_00755">
    <property type="entry name" value="RNase_P_2"/>
    <property type="match status" value="1"/>
</dbReference>
<comment type="caution">
    <text evidence="3">The sequence shown here is derived from an EMBL/GenBank/DDBJ whole genome shotgun (WGS) entry which is preliminary data.</text>
</comment>
<dbReference type="PANTHER" id="PTHR15441:SF2">
    <property type="entry name" value="RIBONUCLEASE P_MRP PROTEIN SUBUNIT POP5"/>
    <property type="match status" value="1"/>
</dbReference>
<evidence type="ECO:0000256" key="2">
    <source>
        <dbReference type="HAMAP-Rule" id="MF_00755"/>
    </source>
</evidence>
<dbReference type="SUPFAM" id="SSF160350">
    <property type="entry name" value="Rnp2-like"/>
    <property type="match status" value="1"/>
</dbReference>
<dbReference type="InterPro" id="IPR002759">
    <property type="entry name" value="Pop5/Rpp14/Rnp2-like"/>
</dbReference>
<accession>A0AAV3SY18</accession>
<comment type="function">
    <text evidence="2">Part of ribonuclease P, a protein complex that generates mature tRNA molecules by cleaving their 5'-ends.</text>
</comment>
<dbReference type="EMBL" id="BAAADU010000002">
    <property type="protein sequence ID" value="GAA0643887.1"/>
    <property type="molecule type" value="Genomic_DNA"/>
</dbReference>
<keyword evidence="4" id="KW-1185">Reference proteome</keyword>
<dbReference type="Pfam" id="PF01900">
    <property type="entry name" value="RNase_P_Rpp14"/>
    <property type="match status" value="1"/>
</dbReference>
<keyword evidence="2" id="KW-0540">Nuclease</keyword>
<comment type="subcellular location">
    <subcellularLocation>
        <location evidence="2">Cytoplasm</location>
    </subcellularLocation>
</comment>